<dbReference type="InterPro" id="IPR015424">
    <property type="entry name" value="PyrdxlP-dep_Trfase"/>
</dbReference>
<sequence>MNDDIQAKLRHLPSVSVVLAELDDDIARWGHQAVTAAVREQLSLLRAHLHQGKKPNFAMAVILNSVRDSLLRESRSSLVPVFNLTGIVLHSNLGRATLAETAITAMSKAASGATTLEYDITEGKRGDRDSHIEAIICELTGAEAATVVNNNAAAVLLTLNTLALNKHVPVSRGELVEIGGSFRVPDIMSRSGCHLVEVGTTNRTHLSDYSDAIDSDTGLLMRVHTSNYRIEGFTKTVPETDLAKLAWAHRIPFVVDMGCGNLINLKALGLPHEATARETLENGADLVLFSGDKLLGGPQSGIIAGKRSLVAEIKKNPLKRALRLDKVTLAALEATLQLYRNPDTLASELPTLKLLTRSESDIQAQAARLREPLATALGDSFKVDVIAVSSQIGSGSFPMEVLPSAGFSIRARQEEDEALRTLHQQFRELATPIIGRLSNGALLLDLRCLTPEQESHFIEQLNDIAP</sequence>
<proteinExistence type="inferred from homology"/>
<evidence type="ECO:0000256" key="3">
    <source>
        <dbReference type="ARBA" id="ARBA00022679"/>
    </source>
</evidence>
<dbReference type="PANTHER" id="PTHR32328:SF0">
    <property type="entry name" value="L-SERYL-TRNA(SEC) SELENIUM TRANSFERASE"/>
    <property type="match status" value="1"/>
</dbReference>
<evidence type="ECO:0000256" key="6">
    <source>
        <dbReference type="ARBA" id="ARBA00023266"/>
    </source>
</evidence>
<keyword evidence="4 8" id="KW-0663">Pyridoxal phosphate</keyword>
<dbReference type="Gene3D" id="3.90.1150.180">
    <property type="match status" value="1"/>
</dbReference>
<comment type="function">
    <text evidence="8">Converts seryl-tRNA(Sec) to selenocysteinyl-tRNA(Sec) required for selenoprotein biosynthesis.</text>
</comment>
<dbReference type="InterPro" id="IPR004534">
    <property type="entry name" value="SelA_trans"/>
</dbReference>
<dbReference type="NCBIfam" id="TIGR00474">
    <property type="entry name" value="selA"/>
    <property type="match status" value="1"/>
</dbReference>
<keyword evidence="2 8" id="KW-0963">Cytoplasm</keyword>
<dbReference type="PANTHER" id="PTHR32328">
    <property type="entry name" value="L-SERYL-TRNA(SEC) SELENIUM TRANSFERASE"/>
    <property type="match status" value="1"/>
</dbReference>
<dbReference type="Pfam" id="PF12390">
    <property type="entry name" value="Se-cys_synth_N"/>
    <property type="match status" value="1"/>
</dbReference>
<reference evidence="10 11" key="1">
    <citation type="submission" date="2019-02" db="EMBL/GenBank/DDBJ databases">
        <title>Halieaceae_genomes.</title>
        <authorList>
            <person name="Li S.-H."/>
        </authorList>
    </citation>
    <scope>NUCLEOTIDE SEQUENCE [LARGE SCALE GENOMIC DNA]</scope>
    <source>
        <strain evidence="10 11">JH123</strain>
    </source>
</reference>
<dbReference type="InterPro" id="IPR018319">
    <property type="entry name" value="SelA-like"/>
</dbReference>
<feature type="modified residue" description="N6-(pyridoxal phosphate)lysine" evidence="8">
    <location>
        <position position="293"/>
    </location>
</feature>
<keyword evidence="3 8" id="KW-0808">Transferase</keyword>
<name>A0ABY6Q932_9GAMM</name>
<evidence type="ECO:0000256" key="5">
    <source>
        <dbReference type="ARBA" id="ARBA00022917"/>
    </source>
</evidence>
<evidence type="ECO:0000256" key="7">
    <source>
        <dbReference type="ARBA" id="ARBA00044507"/>
    </source>
</evidence>
<dbReference type="HAMAP" id="MF_00423">
    <property type="entry name" value="SelA"/>
    <property type="match status" value="1"/>
</dbReference>
<dbReference type="GO" id="GO:0004125">
    <property type="term" value="F:L-seryl-tRNA(Sec) selenium transferase activity"/>
    <property type="evidence" value="ECO:0007669"/>
    <property type="project" value="UniProtKB-EC"/>
</dbReference>
<feature type="domain" description="L-seryl-tRNA selenium transferase N-terminal" evidence="9">
    <location>
        <begin position="9"/>
        <end position="46"/>
    </location>
</feature>
<keyword evidence="6 8" id="KW-0711">Selenium</keyword>
<comment type="cofactor">
    <cofactor evidence="1 8">
        <name>pyridoxal 5'-phosphate</name>
        <dbReference type="ChEBI" id="CHEBI:597326"/>
    </cofactor>
</comment>
<evidence type="ECO:0000256" key="8">
    <source>
        <dbReference type="HAMAP-Rule" id="MF_00423"/>
    </source>
</evidence>
<evidence type="ECO:0000313" key="11">
    <source>
        <dbReference type="Proteomes" id="UP001317963"/>
    </source>
</evidence>
<comment type="subcellular location">
    <subcellularLocation>
        <location evidence="8">Cytoplasm</location>
    </subcellularLocation>
</comment>
<evidence type="ECO:0000256" key="4">
    <source>
        <dbReference type="ARBA" id="ARBA00022898"/>
    </source>
</evidence>
<dbReference type="Pfam" id="PF03841">
    <property type="entry name" value="SelA"/>
    <property type="match status" value="1"/>
</dbReference>
<dbReference type="RefSeq" id="WP_279241654.1">
    <property type="nucleotide sequence ID" value="NZ_CP036501.1"/>
</dbReference>
<keyword evidence="5 8" id="KW-0648">Protein biosynthesis</keyword>
<dbReference type="SUPFAM" id="SSF53383">
    <property type="entry name" value="PLP-dependent transferases"/>
    <property type="match status" value="1"/>
</dbReference>
<comment type="similarity">
    <text evidence="7 8">Belongs to the SelA family.</text>
</comment>
<organism evidence="10 11">
    <name type="scientific">Candidatus Paraluminiphilus aquimaris</name>
    <dbReference type="NCBI Taxonomy" id="2518994"/>
    <lineage>
        <taxon>Bacteria</taxon>
        <taxon>Pseudomonadati</taxon>
        <taxon>Pseudomonadota</taxon>
        <taxon>Gammaproteobacteria</taxon>
        <taxon>Cellvibrionales</taxon>
        <taxon>Halieaceae</taxon>
        <taxon>Candidatus Paraluminiphilus</taxon>
    </lineage>
</organism>
<dbReference type="EMBL" id="CP036501">
    <property type="protein sequence ID" value="UZP75176.1"/>
    <property type="molecule type" value="Genomic_DNA"/>
</dbReference>
<dbReference type="InterPro" id="IPR015421">
    <property type="entry name" value="PyrdxlP-dep_Trfase_major"/>
</dbReference>
<evidence type="ECO:0000256" key="2">
    <source>
        <dbReference type="ARBA" id="ARBA00022490"/>
    </source>
</evidence>
<evidence type="ECO:0000259" key="9">
    <source>
        <dbReference type="Pfam" id="PF12390"/>
    </source>
</evidence>
<keyword evidence="11" id="KW-1185">Reference proteome</keyword>
<dbReference type="Gene3D" id="3.40.640.10">
    <property type="entry name" value="Type I PLP-dependent aspartate aminotransferase-like (Major domain)"/>
    <property type="match status" value="1"/>
</dbReference>
<comment type="pathway">
    <text evidence="8">Aminoacyl-tRNA biosynthesis; selenocysteinyl-tRNA(Sec) biosynthesis; selenocysteinyl-tRNA(Sec) from L-seryl-tRNA(Sec) (bacterial route): step 1/1.</text>
</comment>
<accession>A0ABY6Q932</accession>
<protein>
    <recommendedName>
        <fullName evidence="8">L-seryl-tRNA(Sec) selenium transferase</fullName>
        <ecNumber evidence="8">2.9.1.1</ecNumber>
    </recommendedName>
    <alternativeName>
        <fullName evidence="8">Selenocysteine synthase</fullName>
        <shortName evidence="8">Sec synthase</shortName>
    </alternativeName>
    <alternativeName>
        <fullName evidence="8">Selenocysteinyl-tRNA(Sec) synthase</fullName>
    </alternativeName>
</protein>
<dbReference type="InterPro" id="IPR025862">
    <property type="entry name" value="SelA_trans_N_dom"/>
</dbReference>
<dbReference type="Proteomes" id="UP001317963">
    <property type="component" value="Chromosome"/>
</dbReference>
<evidence type="ECO:0000313" key="10">
    <source>
        <dbReference type="EMBL" id="UZP75176.1"/>
    </source>
</evidence>
<evidence type="ECO:0000256" key="1">
    <source>
        <dbReference type="ARBA" id="ARBA00001933"/>
    </source>
</evidence>
<gene>
    <name evidence="8" type="primary">selA</name>
    <name evidence="10" type="ORF">E0F26_10700</name>
</gene>
<dbReference type="EC" id="2.9.1.1" evidence="8"/>
<comment type="catalytic activity">
    <reaction evidence="8">
        <text>L-seryl-tRNA(Sec) + selenophosphate + H(+) = L-selenocysteinyl-tRNA(Sec) + phosphate</text>
        <dbReference type="Rhea" id="RHEA:22728"/>
        <dbReference type="Rhea" id="RHEA-COMP:9742"/>
        <dbReference type="Rhea" id="RHEA-COMP:9743"/>
        <dbReference type="ChEBI" id="CHEBI:15378"/>
        <dbReference type="ChEBI" id="CHEBI:16144"/>
        <dbReference type="ChEBI" id="CHEBI:43474"/>
        <dbReference type="ChEBI" id="CHEBI:78533"/>
        <dbReference type="ChEBI" id="CHEBI:78573"/>
        <dbReference type="EC" id="2.9.1.1"/>
    </reaction>
</comment>